<keyword evidence="3" id="KW-0158">Chromosome</keyword>
<feature type="domain" description="FHA" evidence="9">
    <location>
        <begin position="23"/>
        <end position="86"/>
    </location>
</feature>
<evidence type="ECO:0000256" key="1">
    <source>
        <dbReference type="ARBA" id="ARBA00004123"/>
    </source>
</evidence>
<dbReference type="Gene3D" id="3.40.50.10190">
    <property type="entry name" value="BRCT domain"/>
    <property type="match status" value="1"/>
</dbReference>
<evidence type="ECO:0000256" key="3">
    <source>
        <dbReference type="ARBA" id="ARBA00022454"/>
    </source>
</evidence>
<evidence type="ECO:0000256" key="4">
    <source>
        <dbReference type="ARBA" id="ARBA00022763"/>
    </source>
</evidence>
<keyword evidence="6" id="KW-0539">Nucleus</keyword>
<dbReference type="GO" id="GO:0000724">
    <property type="term" value="P:double-strand break repair via homologous recombination"/>
    <property type="evidence" value="ECO:0007669"/>
    <property type="project" value="TreeGrafter"/>
</dbReference>
<dbReference type="Pfam" id="PF16508">
    <property type="entry name" value="NIBRIN_BRCT_II"/>
    <property type="match status" value="1"/>
</dbReference>
<proteinExistence type="evidence at transcript level"/>
<organism evidence="10">
    <name type="scientific">Brachionus koreanus</name>
    <dbReference type="NCBI Taxonomy" id="1199090"/>
    <lineage>
        <taxon>Eukaryota</taxon>
        <taxon>Metazoa</taxon>
        <taxon>Spiralia</taxon>
        <taxon>Gnathifera</taxon>
        <taxon>Rotifera</taxon>
        <taxon>Eurotatoria</taxon>
        <taxon>Monogononta</taxon>
        <taxon>Pseudotrocha</taxon>
        <taxon>Ploima</taxon>
        <taxon>Brachionidae</taxon>
        <taxon>Brachionus</taxon>
    </lineage>
</organism>
<dbReference type="CDD" id="cd17741">
    <property type="entry name" value="BRCT_nibrin"/>
    <property type="match status" value="1"/>
</dbReference>
<dbReference type="PANTHER" id="PTHR12162:SF0">
    <property type="entry name" value="NIBRIN"/>
    <property type="match status" value="1"/>
</dbReference>
<dbReference type="AlphaFoldDB" id="A0A7G7WNH7"/>
<comment type="subcellular location">
    <subcellularLocation>
        <location evidence="2">Chromosome</location>
    </subcellularLocation>
    <subcellularLocation>
        <location evidence="1">Nucleus</location>
    </subcellularLocation>
</comment>
<dbReference type="Gene3D" id="2.60.200.20">
    <property type="match status" value="1"/>
</dbReference>
<evidence type="ECO:0000313" key="10">
    <source>
        <dbReference type="EMBL" id="QNH68103.1"/>
    </source>
</evidence>
<evidence type="ECO:0000259" key="9">
    <source>
        <dbReference type="PROSITE" id="PS50006"/>
    </source>
</evidence>
<dbReference type="Pfam" id="PF16770">
    <property type="entry name" value="RTT107_BRCT_5"/>
    <property type="match status" value="1"/>
</dbReference>
<evidence type="ECO:0000256" key="2">
    <source>
        <dbReference type="ARBA" id="ARBA00004286"/>
    </source>
</evidence>
<dbReference type="FunFam" id="3.40.50.10980:FF:000001">
    <property type="entry name" value="Nibrin"/>
    <property type="match status" value="1"/>
</dbReference>
<dbReference type="SMART" id="SM00240">
    <property type="entry name" value="FHA"/>
    <property type="match status" value="1"/>
</dbReference>
<dbReference type="PANTHER" id="PTHR12162">
    <property type="entry name" value="NIBRIN-RELATED"/>
    <property type="match status" value="1"/>
</dbReference>
<protein>
    <submittedName>
        <fullName evidence="10">Nibrin</fullName>
    </submittedName>
</protein>
<name>A0A7G7WNH7_9BILA</name>
<dbReference type="Pfam" id="PF00498">
    <property type="entry name" value="FHA"/>
    <property type="match status" value="1"/>
</dbReference>
<dbReference type="InterPro" id="IPR032429">
    <property type="entry name" value="Nibrin_BRCT2"/>
</dbReference>
<dbReference type="EMBL" id="MT276016">
    <property type="protein sequence ID" value="QNH68103.1"/>
    <property type="molecule type" value="mRNA"/>
</dbReference>
<dbReference type="InterPro" id="IPR001357">
    <property type="entry name" value="BRCT_dom"/>
</dbReference>
<sequence>MVWYLKSRQSDKRTKILLCNKKYKIGRLMPNAEVDIKIDSDQTVSRLHAELLIKYDQDQCSDLDSLPSIVLTDNSKFGTFINNKKIDGFKALKQNDIIRFGAYNSIYQLCYEPLIVTTSCLTIENKRKVCHLVAKLGGHLVQDWTNDCELVIMDSITVTVKVIDALISQKRIVTVQYLEEIINSEDLPDPRDFRPEIGEEIPDSEVISFEPNSNRRILFKEKKFVFQSDKQLHKFQNIIELASGKCQLFDKAIHLNKSVLNEKRVLLIRNDSSDSQLNSAQLQIENFLHLLGLKLIDESEIGLAVLHANLDKYCNPVKEIEITDKIKVASQTLTDTCFRNNYPEGFDTQQTDMDNQSQDSCLFQFEKKAEDLFIVSDTPEPARKRPVEQQSFVETKKKSPQVKIQTGESILMNNKKYLSVENSIVKKEPKIKKENNTFSHRIHETSLVYSKLNPPTNAKQYQLSQSSTIKPSAQIVVKYEPLIRSRTCSSFESSNWNGKKNFKKFKKIPKAIKKENQSLFKSFKQEEFNVDSQFEMFMSSNK</sequence>
<evidence type="ECO:0000256" key="8">
    <source>
        <dbReference type="ARBA" id="ARBA00044757"/>
    </source>
</evidence>
<dbReference type="PROSITE" id="PS50006">
    <property type="entry name" value="FHA_DOMAIN"/>
    <property type="match status" value="1"/>
</dbReference>
<keyword evidence="5" id="KW-0234">DNA repair</keyword>
<dbReference type="CDD" id="cd22667">
    <property type="entry name" value="FHA_NBN"/>
    <property type="match status" value="1"/>
</dbReference>
<dbReference type="InterPro" id="IPR036420">
    <property type="entry name" value="BRCT_dom_sf"/>
</dbReference>
<accession>A0A7G7WNH7</accession>
<keyword evidence="7" id="KW-0131">Cell cycle</keyword>
<dbReference type="SUPFAM" id="SSF52113">
    <property type="entry name" value="BRCT domain"/>
    <property type="match status" value="1"/>
</dbReference>
<dbReference type="InterPro" id="IPR000253">
    <property type="entry name" value="FHA_dom"/>
</dbReference>
<dbReference type="GO" id="GO:0003684">
    <property type="term" value="F:damaged DNA binding"/>
    <property type="evidence" value="ECO:0007669"/>
    <property type="project" value="TreeGrafter"/>
</dbReference>
<dbReference type="InterPro" id="IPR040227">
    <property type="entry name" value="Nibrin-rel"/>
</dbReference>
<comment type="similarity">
    <text evidence="8">Belongs to the Nibrin family.</text>
</comment>
<evidence type="ECO:0000256" key="5">
    <source>
        <dbReference type="ARBA" id="ARBA00023204"/>
    </source>
</evidence>
<reference evidence="10" key="1">
    <citation type="submission" date="2020-04" db="EMBL/GenBank/DDBJ databases">
        <title>Genome-wide identification of DNA double-strand break (DSBs) repair genes and transcriptional modulation in response to Benzo[alpha]pyrene in the monogonont rotifer Brachionus spp.</title>
        <authorList>
            <person name="Kim M.-S."/>
            <person name="Lee Y.H."/>
            <person name="Lee J.-S."/>
        </authorList>
    </citation>
    <scope>NUCLEOTIDE SEQUENCE</scope>
</reference>
<keyword evidence="4" id="KW-0227">DNA damage</keyword>
<dbReference type="SUPFAM" id="SSF49879">
    <property type="entry name" value="SMAD/FHA domain"/>
    <property type="match status" value="1"/>
</dbReference>
<dbReference type="Gene3D" id="3.40.50.10980">
    <property type="entry name" value="Nibrin, BRCT2 domain"/>
    <property type="match status" value="1"/>
</dbReference>
<dbReference type="InterPro" id="IPR043014">
    <property type="entry name" value="Nibrin_BRCT2_sf"/>
</dbReference>
<dbReference type="GO" id="GO:0005694">
    <property type="term" value="C:chromosome"/>
    <property type="evidence" value="ECO:0007669"/>
    <property type="project" value="UniProtKB-SubCell"/>
</dbReference>
<evidence type="ECO:0000256" key="6">
    <source>
        <dbReference type="ARBA" id="ARBA00023242"/>
    </source>
</evidence>
<evidence type="ECO:0000256" key="7">
    <source>
        <dbReference type="ARBA" id="ARBA00023306"/>
    </source>
</evidence>
<dbReference type="InterPro" id="IPR008984">
    <property type="entry name" value="SMAD_FHA_dom_sf"/>
</dbReference>
<dbReference type="GO" id="GO:0007095">
    <property type="term" value="P:mitotic G2 DNA damage checkpoint signaling"/>
    <property type="evidence" value="ECO:0007669"/>
    <property type="project" value="InterPro"/>
</dbReference>
<dbReference type="GO" id="GO:0030870">
    <property type="term" value="C:Mre11 complex"/>
    <property type="evidence" value="ECO:0007669"/>
    <property type="project" value="InterPro"/>
</dbReference>